<dbReference type="InterPro" id="IPR037401">
    <property type="entry name" value="SnoaL-like"/>
</dbReference>
<gene>
    <name evidence="2" type="ordered locus">LKI_10321</name>
</gene>
<geneLocation type="plasmid" evidence="2 3">
    <name>LkipL4701</name>
</geneLocation>
<proteinExistence type="predicted"/>
<accession>D5SZJ5</accession>
<dbReference type="Proteomes" id="UP000002362">
    <property type="component" value="Plasmid LkipL4701"/>
</dbReference>
<evidence type="ECO:0000259" key="1">
    <source>
        <dbReference type="Pfam" id="PF12680"/>
    </source>
</evidence>
<dbReference type="OrthoDB" id="4203328at2"/>
<keyword evidence="2" id="KW-0614">Plasmid</keyword>
<dbReference type="AlphaFoldDB" id="D5SZJ5"/>
<dbReference type="PATRIC" id="fig|762051.18.peg.2046"/>
<name>D5SZJ5_LEUKI</name>
<sequence>MKNEHQIKLIETYFKMWIERDFSRINDIFADDIFYRECYGACYRNLKEIHLWITQQLKKQVVLNWSINTVNVDNNSFFVTWIFHAKEENEYIFDGISRIEFNGDSKISKIIEYETKHEIFYPFGKE</sequence>
<dbReference type="Gene3D" id="3.10.450.50">
    <property type="match status" value="1"/>
</dbReference>
<dbReference type="KEGG" id="lki:LKI_10321"/>
<dbReference type="InterPro" id="IPR032710">
    <property type="entry name" value="NTF2-like_dom_sf"/>
</dbReference>
<organism evidence="2 3">
    <name type="scientific">Leuconostoc kimchii (strain IMSNU 11154 / KCTC 2386 / IH25)</name>
    <dbReference type="NCBI Taxonomy" id="762051"/>
    <lineage>
        <taxon>Bacteria</taxon>
        <taxon>Bacillati</taxon>
        <taxon>Bacillota</taxon>
        <taxon>Bacilli</taxon>
        <taxon>Lactobacillales</taxon>
        <taxon>Lactobacillaceae</taxon>
        <taxon>Leuconostoc</taxon>
    </lineage>
</organism>
<protein>
    <recommendedName>
        <fullName evidence="1">SnoaL-like domain-containing protein</fullName>
    </recommendedName>
</protein>
<evidence type="ECO:0000313" key="2">
    <source>
        <dbReference type="EMBL" id="ADG39444.1"/>
    </source>
</evidence>
<dbReference type="HOGENOM" id="CLU_123773_0_1_9"/>
<dbReference type="Pfam" id="PF12680">
    <property type="entry name" value="SnoaL_2"/>
    <property type="match status" value="1"/>
</dbReference>
<feature type="domain" description="SnoaL-like" evidence="1">
    <location>
        <begin position="10"/>
        <end position="108"/>
    </location>
</feature>
<reference evidence="2 3" key="1">
    <citation type="journal article" date="2010" name="J. Bacteriol.">
        <title>Complete genome sequence analysis of Leuconostoc kimchii IMSNU 11154.</title>
        <authorList>
            <person name="Oh H.M."/>
            <person name="Cho Y.J."/>
            <person name="Kim B.K."/>
            <person name="Roe J.H."/>
            <person name="Kang S.O."/>
            <person name="Nahm B.H."/>
            <person name="Jeong G."/>
            <person name="Han H.U."/>
            <person name="Chun J."/>
        </authorList>
    </citation>
    <scope>NUCLEOTIDE SEQUENCE [LARGE SCALE GENOMIC DNA]</scope>
    <source>
        <strain evidence="3">IMSNU 11154 / KCTC 2386 / IH25</strain>
        <plasmid evidence="2 3">LkipL4701</plasmid>
    </source>
</reference>
<dbReference type="SUPFAM" id="SSF54427">
    <property type="entry name" value="NTF2-like"/>
    <property type="match status" value="1"/>
</dbReference>
<dbReference type="EMBL" id="CP001753">
    <property type="protein sequence ID" value="ADG39444.1"/>
    <property type="molecule type" value="Genomic_DNA"/>
</dbReference>
<evidence type="ECO:0000313" key="3">
    <source>
        <dbReference type="Proteomes" id="UP000002362"/>
    </source>
</evidence>
<dbReference type="RefSeq" id="WP_013102081.1">
    <property type="nucleotide sequence ID" value="NC_014131.1"/>
</dbReference>